<feature type="domain" description="Response regulatory" evidence="3">
    <location>
        <begin position="19"/>
        <end position="135"/>
    </location>
</feature>
<dbReference type="PANTHER" id="PTHR44591:SF3">
    <property type="entry name" value="RESPONSE REGULATORY DOMAIN-CONTAINING PROTEIN"/>
    <property type="match status" value="1"/>
</dbReference>
<dbReference type="Gene3D" id="3.40.50.2300">
    <property type="match status" value="1"/>
</dbReference>
<dbReference type="PANTHER" id="PTHR44591">
    <property type="entry name" value="STRESS RESPONSE REGULATOR PROTEIN 1"/>
    <property type="match status" value="1"/>
</dbReference>
<feature type="modified residue" description="4-aspartylphosphate" evidence="2">
    <location>
        <position position="68"/>
    </location>
</feature>
<dbReference type="SUPFAM" id="SSF52172">
    <property type="entry name" value="CheY-like"/>
    <property type="match status" value="1"/>
</dbReference>
<evidence type="ECO:0000256" key="2">
    <source>
        <dbReference type="PROSITE-ProRule" id="PRU00169"/>
    </source>
</evidence>
<dbReference type="InterPro" id="IPR050595">
    <property type="entry name" value="Bact_response_regulator"/>
</dbReference>
<comment type="caution">
    <text evidence="4">The sequence shown here is derived from an EMBL/GenBank/DDBJ whole genome shotgun (WGS) entry which is preliminary data.</text>
</comment>
<dbReference type="RefSeq" id="WP_194031552.1">
    <property type="nucleotide sequence ID" value="NZ_JADEWZ010000048.1"/>
</dbReference>
<protein>
    <submittedName>
        <fullName evidence="4">Response regulator</fullName>
    </submittedName>
</protein>
<dbReference type="SMART" id="SM00448">
    <property type="entry name" value="REC"/>
    <property type="match status" value="1"/>
</dbReference>
<proteinExistence type="predicted"/>
<organism evidence="4 5">
    <name type="scientific">Lusitaniella coriacea LEGE 07157</name>
    <dbReference type="NCBI Taxonomy" id="945747"/>
    <lineage>
        <taxon>Bacteria</taxon>
        <taxon>Bacillati</taxon>
        <taxon>Cyanobacteriota</taxon>
        <taxon>Cyanophyceae</taxon>
        <taxon>Spirulinales</taxon>
        <taxon>Lusitaniellaceae</taxon>
        <taxon>Lusitaniella</taxon>
    </lineage>
</organism>
<evidence type="ECO:0000313" key="5">
    <source>
        <dbReference type="Proteomes" id="UP000654482"/>
    </source>
</evidence>
<dbReference type="Proteomes" id="UP000654482">
    <property type="component" value="Unassembled WGS sequence"/>
</dbReference>
<accession>A0A8J7IX37</accession>
<keyword evidence="1 2" id="KW-0597">Phosphoprotein</keyword>
<gene>
    <name evidence="4" type="ORF">IQ249_21490</name>
</gene>
<dbReference type="InterPro" id="IPR001789">
    <property type="entry name" value="Sig_transdc_resp-reg_receiver"/>
</dbReference>
<dbReference type="Pfam" id="PF00072">
    <property type="entry name" value="Response_reg"/>
    <property type="match status" value="1"/>
</dbReference>
<keyword evidence="5" id="KW-1185">Reference proteome</keyword>
<name>A0A8J7IX37_9CYAN</name>
<evidence type="ECO:0000313" key="4">
    <source>
        <dbReference type="EMBL" id="MBE9118468.1"/>
    </source>
</evidence>
<sequence>MDVGLSIPNYYARTTETPLVLAVDDDEDSLVLLACILESFGCYFMTVSSAEEALILSQKHPPNLVLLDIVMPKINGIELLCLLKQSLPQRQLSAIAITGLAMEKERKQIQQAGFNDCLTKPYLIEDLERLLLRHLDKKNDLKMLNF</sequence>
<dbReference type="GO" id="GO:0000160">
    <property type="term" value="P:phosphorelay signal transduction system"/>
    <property type="evidence" value="ECO:0007669"/>
    <property type="project" value="InterPro"/>
</dbReference>
<reference evidence="4" key="1">
    <citation type="submission" date="2020-10" db="EMBL/GenBank/DDBJ databases">
        <authorList>
            <person name="Castelo-Branco R."/>
            <person name="Eusebio N."/>
            <person name="Adriana R."/>
            <person name="Vieira A."/>
            <person name="Brugerolle De Fraissinette N."/>
            <person name="Rezende De Castro R."/>
            <person name="Schneider M.P."/>
            <person name="Vasconcelos V."/>
            <person name="Leao P.N."/>
        </authorList>
    </citation>
    <scope>NUCLEOTIDE SEQUENCE</scope>
    <source>
        <strain evidence="4">LEGE 07157</strain>
    </source>
</reference>
<evidence type="ECO:0000256" key="1">
    <source>
        <dbReference type="ARBA" id="ARBA00022553"/>
    </source>
</evidence>
<dbReference type="AlphaFoldDB" id="A0A8J7IX37"/>
<evidence type="ECO:0000259" key="3">
    <source>
        <dbReference type="PROSITE" id="PS50110"/>
    </source>
</evidence>
<dbReference type="InterPro" id="IPR011006">
    <property type="entry name" value="CheY-like_superfamily"/>
</dbReference>
<dbReference type="EMBL" id="JADEWZ010000048">
    <property type="protein sequence ID" value="MBE9118468.1"/>
    <property type="molecule type" value="Genomic_DNA"/>
</dbReference>
<dbReference type="PROSITE" id="PS50110">
    <property type="entry name" value="RESPONSE_REGULATORY"/>
    <property type="match status" value="1"/>
</dbReference>